<name>A0A392V9T2_9FABA</name>
<comment type="caution">
    <text evidence="2">The sequence shown here is derived from an EMBL/GenBank/DDBJ whole genome shotgun (WGS) entry which is preliminary data.</text>
</comment>
<dbReference type="Proteomes" id="UP000265520">
    <property type="component" value="Unassembled WGS sequence"/>
</dbReference>
<feature type="non-terminal residue" evidence="2">
    <location>
        <position position="46"/>
    </location>
</feature>
<protein>
    <submittedName>
        <fullName evidence="2">Uncharacterized protein</fullName>
    </submittedName>
</protein>
<dbReference type="AlphaFoldDB" id="A0A392V9T2"/>
<evidence type="ECO:0000313" key="3">
    <source>
        <dbReference type="Proteomes" id="UP000265520"/>
    </source>
</evidence>
<organism evidence="2 3">
    <name type="scientific">Trifolium medium</name>
    <dbReference type="NCBI Taxonomy" id="97028"/>
    <lineage>
        <taxon>Eukaryota</taxon>
        <taxon>Viridiplantae</taxon>
        <taxon>Streptophyta</taxon>
        <taxon>Embryophyta</taxon>
        <taxon>Tracheophyta</taxon>
        <taxon>Spermatophyta</taxon>
        <taxon>Magnoliopsida</taxon>
        <taxon>eudicotyledons</taxon>
        <taxon>Gunneridae</taxon>
        <taxon>Pentapetalae</taxon>
        <taxon>rosids</taxon>
        <taxon>fabids</taxon>
        <taxon>Fabales</taxon>
        <taxon>Fabaceae</taxon>
        <taxon>Papilionoideae</taxon>
        <taxon>50 kb inversion clade</taxon>
        <taxon>NPAAA clade</taxon>
        <taxon>Hologalegina</taxon>
        <taxon>IRL clade</taxon>
        <taxon>Trifolieae</taxon>
        <taxon>Trifolium</taxon>
    </lineage>
</organism>
<reference evidence="2 3" key="1">
    <citation type="journal article" date="2018" name="Front. Plant Sci.">
        <title>Red Clover (Trifolium pratense) and Zigzag Clover (T. medium) - A Picture of Genomic Similarities and Differences.</title>
        <authorList>
            <person name="Dluhosova J."/>
            <person name="Istvanek J."/>
            <person name="Nedelnik J."/>
            <person name="Repkova J."/>
        </authorList>
    </citation>
    <scope>NUCLEOTIDE SEQUENCE [LARGE SCALE GENOMIC DNA]</scope>
    <source>
        <strain evidence="3">cv. 10/8</strain>
        <tissue evidence="2">Leaf</tissue>
    </source>
</reference>
<accession>A0A392V9T2</accession>
<evidence type="ECO:0000256" key="1">
    <source>
        <dbReference type="SAM" id="MobiDB-lite"/>
    </source>
</evidence>
<feature type="compositionally biased region" description="Polar residues" evidence="1">
    <location>
        <begin position="9"/>
        <end position="24"/>
    </location>
</feature>
<feature type="region of interest" description="Disordered" evidence="1">
    <location>
        <begin position="1"/>
        <end position="24"/>
    </location>
</feature>
<dbReference type="EMBL" id="LXQA011106390">
    <property type="protein sequence ID" value="MCI85076.1"/>
    <property type="molecule type" value="Genomic_DNA"/>
</dbReference>
<proteinExistence type="predicted"/>
<sequence>MPYHVPPISVTSPRRTPGSNTPHLTALTTCCSGSFHFEHPHSILNT</sequence>
<evidence type="ECO:0000313" key="2">
    <source>
        <dbReference type="EMBL" id="MCI85076.1"/>
    </source>
</evidence>
<keyword evidence="3" id="KW-1185">Reference proteome</keyword>